<accession>A0A9Q0R8U5</accession>
<proteinExistence type="predicted"/>
<evidence type="ECO:0000313" key="2">
    <source>
        <dbReference type="Proteomes" id="UP001149090"/>
    </source>
</evidence>
<reference evidence="1" key="1">
    <citation type="submission" date="2022-10" db="EMBL/GenBank/DDBJ databases">
        <title>Novel sulphate-reducing endosymbionts in the free-living metamonad Anaeramoeba.</title>
        <authorList>
            <person name="Jerlstrom-Hultqvist J."/>
            <person name="Cepicka I."/>
            <person name="Gallot-Lavallee L."/>
            <person name="Salas-Leiva D."/>
            <person name="Curtis B.A."/>
            <person name="Zahonova K."/>
            <person name="Pipaliya S."/>
            <person name="Dacks J."/>
            <person name="Roger A.J."/>
        </authorList>
    </citation>
    <scope>NUCLEOTIDE SEQUENCE</scope>
    <source>
        <strain evidence="1">BMAN</strain>
    </source>
</reference>
<dbReference type="AlphaFoldDB" id="A0A9Q0R8U5"/>
<comment type="caution">
    <text evidence="1">The sequence shown here is derived from an EMBL/GenBank/DDBJ whole genome shotgun (WGS) entry which is preliminary data.</text>
</comment>
<organism evidence="1 2">
    <name type="scientific">Anaeramoeba ignava</name>
    <name type="common">Anaerobic marine amoeba</name>
    <dbReference type="NCBI Taxonomy" id="1746090"/>
    <lineage>
        <taxon>Eukaryota</taxon>
        <taxon>Metamonada</taxon>
        <taxon>Anaeramoebidae</taxon>
        <taxon>Anaeramoeba</taxon>
    </lineage>
</organism>
<gene>
    <name evidence="1" type="ORF">M0811_10595</name>
</gene>
<evidence type="ECO:0000313" key="1">
    <source>
        <dbReference type="EMBL" id="KAJ5071111.1"/>
    </source>
</evidence>
<dbReference type="Proteomes" id="UP001149090">
    <property type="component" value="Unassembled WGS sequence"/>
</dbReference>
<sequence length="192" mass="21482">MDVFNDQNLGSTYDTPFEVPSTVMITDQFGNPFPNKFVSIYTRFISATGYIENIFQQIQSTDSNYNNIFLKFQCDAFKSGPYSTAILKSPGEFYMENAPSNHSKIGYPFLFNNLIIVTLLSSEVPISGKMISAEIEQNAGNGKLDPITTLAVTDESGNAVFNLRMESGNTGYYTIKFSYNNDIHISTYPFIL</sequence>
<name>A0A9Q0R8U5_ANAIG</name>
<protein>
    <submittedName>
        <fullName evidence="1">Uncharacterized protein</fullName>
    </submittedName>
</protein>
<keyword evidence="2" id="KW-1185">Reference proteome</keyword>
<dbReference type="EMBL" id="JAPDFW010000091">
    <property type="protein sequence ID" value="KAJ5071111.1"/>
    <property type="molecule type" value="Genomic_DNA"/>
</dbReference>